<dbReference type="PROSITE" id="PS51318">
    <property type="entry name" value="TAT"/>
    <property type="match status" value="1"/>
</dbReference>
<comment type="caution">
    <text evidence="1">The sequence shown here is derived from an EMBL/GenBank/DDBJ whole genome shotgun (WGS) entry which is preliminary data.</text>
</comment>
<organism evidence="1">
    <name type="scientific">marine sediment metagenome</name>
    <dbReference type="NCBI Taxonomy" id="412755"/>
    <lineage>
        <taxon>unclassified sequences</taxon>
        <taxon>metagenomes</taxon>
        <taxon>ecological metagenomes</taxon>
    </lineage>
</organism>
<dbReference type="AlphaFoldDB" id="A0A0F9SMJ4"/>
<gene>
    <name evidence="1" type="ORF">LCGC14_0500400</name>
</gene>
<dbReference type="InterPro" id="IPR006311">
    <property type="entry name" value="TAT_signal"/>
</dbReference>
<name>A0A0F9SMJ4_9ZZZZ</name>
<accession>A0A0F9SMJ4</accession>
<dbReference type="EMBL" id="LAZR01000585">
    <property type="protein sequence ID" value="KKN63592.1"/>
    <property type="molecule type" value="Genomic_DNA"/>
</dbReference>
<sequence>MNRRGFLRAALATGITAVAANAGLSKAADGGIEFLLGEMTKGARREAPVLMKNIGISWNSAAMDSVSLSWTETEVGRAERFAQQARNICDAIKPAIDALAELEEFEASKIGRVWYVGPGGDDANDGLTPESCLLSFEEGMKRAGREDELPMSVWDMTIEGWNV</sequence>
<protein>
    <submittedName>
        <fullName evidence="1">Uncharacterized protein</fullName>
    </submittedName>
</protein>
<reference evidence="1" key="1">
    <citation type="journal article" date="2015" name="Nature">
        <title>Complex archaea that bridge the gap between prokaryotes and eukaryotes.</title>
        <authorList>
            <person name="Spang A."/>
            <person name="Saw J.H."/>
            <person name="Jorgensen S.L."/>
            <person name="Zaremba-Niedzwiedzka K."/>
            <person name="Martijn J."/>
            <person name="Lind A.E."/>
            <person name="van Eijk R."/>
            <person name="Schleper C."/>
            <person name="Guy L."/>
            <person name="Ettema T.J."/>
        </authorList>
    </citation>
    <scope>NUCLEOTIDE SEQUENCE</scope>
</reference>
<evidence type="ECO:0000313" key="1">
    <source>
        <dbReference type="EMBL" id="KKN63592.1"/>
    </source>
</evidence>
<proteinExistence type="predicted"/>